<evidence type="ECO:0000256" key="1">
    <source>
        <dbReference type="SAM" id="SignalP"/>
    </source>
</evidence>
<comment type="caution">
    <text evidence="2">The sequence shown here is derived from an EMBL/GenBank/DDBJ whole genome shotgun (WGS) entry which is preliminary data.</text>
</comment>
<dbReference type="EMBL" id="JABCSC020000003">
    <property type="protein sequence ID" value="NSL56282.1"/>
    <property type="molecule type" value="Genomic_DNA"/>
</dbReference>
<organism evidence="2 3">
    <name type="scientific">Uliginosibacterium aquaticum</name>
    <dbReference type="NCBI Taxonomy" id="2731212"/>
    <lineage>
        <taxon>Bacteria</taxon>
        <taxon>Pseudomonadati</taxon>
        <taxon>Pseudomonadota</taxon>
        <taxon>Betaproteobacteria</taxon>
        <taxon>Rhodocyclales</taxon>
        <taxon>Zoogloeaceae</taxon>
        <taxon>Uliginosibacterium</taxon>
    </lineage>
</organism>
<evidence type="ECO:0000313" key="2">
    <source>
        <dbReference type="EMBL" id="NSL56282.1"/>
    </source>
</evidence>
<sequence length="539" mass="60053">MSSPRLKPCLLALGLLFASNLHAEAPRQTKPTQGKNSAVPVNSAQLLAQMLLSEIALARGLIDDAAFGYNDLARRSGDPRIQLRANEIDLARLLLLMQQSPDDAEETLRKLLAERPAGRERLILQLPGLYGRNSDKAYVLRTVQKLLQPYQSMAEAHFSEALVQRDIKDPSASYAAALRAHRLKPDWEPPLLLLADLAGDAQREEVSALLATYLQRNPRAHDLGIAQIRLMLQGQQKAEAREAYLRLIQTPPERPEIAFALAGLALEFNDLATAESLLEKLLEQNWGEADRLQLILGQIEAERGNTTKAIQTFDSVAPGPHYVNAQANKARLLARNQQLPEARAGLTAARRAMPEERAAIGLQEAQLLREQGDQRGALAVLEEELKLQPDHVDVLYDAALLAEQLGKPALMEQRLRRILLLKPDHAHALNALGYSFADRNQHLEEAEQLLTQALQLAPQDAAILDSMGWLRFRQKRFDLAEPLLRQAYALFPDPEVASHLIEVLWSAGKRDDARLLWQENATRNPANELLTRLGKRLGL</sequence>
<name>A0ABX2IIG5_9RHOO</name>
<dbReference type="Gene3D" id="1.25.40.10">
    <property type="entry name" value="Tetratricopeptide repeat domain"/>
    <property type="match status" value="2"/>
</dbReference>
<protein>
    <submittedName>
        <fullName evidence="2">Tetratricopeptide repeat protein</fullName>
    </submittedName>
</protein>
<dbReference type="SMART" id="SM00028">
    <property type="entry name" value="TPR"/>
    <property type="match status" value="6"/>
</dbReference>
<dbReference type="RefSeq" id="WP_170022587.1">
    <property type="nucleotide sequence ID" value="NZ_JABCSC020000003.1"/>
</dbReference>
<dbReference type="PANTHER" id="PTHR44809:SF1">
    <property type="entry name" value="PROTEIN O-MANNOSYL-TRANSFERASE TMTC1"/>
    <property type="match status" value="1"/>
</dbReference>
<dbReference type="InterPro" id="IPR052943">
    <property type="entry name" value="TMTC_O-mannosyl-trnsfr"/>
</dbReference>
<feature type="signal peptide" evidence="1">
    <location>
        <begin position="1"/>
        <end position="23"/>
    </location>
</feature>
<reference evidence="2 3" key="1">
    <citation type="submission" date="2020-06" db="EMBL/GenBank/DDBJ databases">
        <title>Draft genome of Uliginosibacterium sp. IMCC34675.</title>
        <authorList>
            <person name="Song J."/>
        </authorList>
    </citation>
    <scope>NUCLEOTIDE SEQUENCE [LARGE SCALE GENOMIC DNA]</scope>
    <source>
        <strain evidence="2 3">IMCC34675</strain>
    </source>
</reference>
<dbReference type="Proteomes" id="UP000778523">
    <property type="component" value="Unassembled WGS sequence"/>
</dbReference>
<feature type="chain" id="PRO_5045736142" evidence="1">
    <location>
        <begin position="24"/>
        <end position="539"/>
    </location>
</feature>
<dbReference type="InterPro" id="IPR011990">
    <property type="entry name" value="TPR-like_helical_dom_sf"/>
</dbReference>
<dbReference type="Pfam" id="PF13432">
    <property type="entry name" value="TPR_16"/>
    <property type="match status" value="4"/>
</dbReference>
<dbReference type="PANTHER" id="PTHR44809">
    <property type="match status" value="1"/>
</dbReference>
<proteinExistence type="predicted"/>
<keyword evidence="3" id="KW-1185">Reference proteome</keyword>
<keyword evidence="1" id="KW-0732">Signal</keyword>
<dbReference type="InterPro" id="IPR019734">
    <property type="entry name" value="TPR_rpt"/>
</dbReference>
<evidence type="ECO:0000313" key="3">
    <source>
        <dbReference type="Proteomes" id="UP000778523"/>
    </source>
</evidence>
<accession>A0ABX2IIG5</accession>
<gene>
    <name evidence="2" type="ORF">HJ583_014690</name>
</gene>
<dbReference type="SUPFAM" id="SSF48452">
    <property type="entry name" value="TPR-like"/>
    <property type="match status" value="2"/>
</dbReference>